<dbReference type="InterPro" id="IPR006439">
    <property type="entry name" value="HAD-SF_hydro_IA"/>
</dbReference>
<dbReference type="CDD" id="cd02603">
    <property type="entry name" value="HAD_sEH-N_like"/>
    <property type="match status" value="1"/>
</dbReference>
<dbReference type="Pfam" id="PF00702">
    <property type="entry name" value="Hydrolase"/>
    <property type="match status" value="1"/>
</dbReference>
<dbReference type="SFLD" id="SFLDS00003">
    <property type="entry name" value="Haloacid_Dehalogenase"/>
    <property type="match status" value="1"/>
</dbReference>
<dbReference type="InterPro" id="IPR023214">
    <property type="entry name" value="HAD_sf"/>
</dbReference>
<dbReference type="Proteomes" id="UP001597469">
    <property type="component" value="Unassembled WGS sequence"/>
</dbReference>
<dbReference type="InterPro" id="IPR036412">
    <property type="entry name" value="HAD-like_sf"/>
</dbReference>
<name>A0ABW5LYZ6_9BACT</name>
<keyword evidence="2" id="KW-1185">Reference proteome</keyword>
<dbReference type="SUPFAM" id="SSF56784">
    <property type="entry name" value="HAD-like"/>
    <property type="match status" value="1"/>
</dbReference>
<evidence type="ECO:0000313" key="1">
    <source>
        <dbReference type="EMBL" id="MFD2569537.1"/>
    </source>
</evidence>
<reference evidence="2" key="1">
    <citation type="journal article" date="2019" name="Int. J. Syst. Evol. Microbiol.">
        <title>The Global Catalogue of Microorganisms (GCM) 10K type strain sequencing project: providing services to taxonomists for standard genome sequencing and annotation.</title>
        <authorList>
            <consortium name="The Broad Institute Genomics Platform"/>
            <consortium name="The Broad Institute Genome Sequencing Center for Infectious Disease"/>
            <person name="Wu L."/>
            <person name="Ma J."/>
        </authorList>
    </citation>
    <scope>NUCLEOTIDE SEQUENCE [LARGE SCALE GENOMIC DNA]</scope>
    <source>
        <strain evidence="2">KCTC 42805</strain>
    </source>
</reference>
<dbReference type="PANTHER" id="PTHR43611:SF3">
    <property type="entry name" value="FLAVIN MONONUCLEOTIDE HYDROLASE 1, CHLOROPLATIC"/>
    <property type="match status" value="1"/>
</dbReference>
<gene>
    <name evidence="1" type="ORF">ACFSUS_02770</name>
</gene>
<dbReference type="GO" id="GO:0016787">
    <property type="term" value="F:hydrolase activity"/>
    <property type="evidence" value="ECO:0007669"/>
    <property type="project" value="UniProtKB-KW"/>
</dbReference>
<dbReference type="PANTHER" id="PTHR43611">
    <property type="entry name" value="ALPHA-D-GLUCOSE 1-PHOSPHATE PHOSPHATASE"/>
    <property type="match status" value="1"/>
</dbReference>
<sequence length="227" mass="26061">MNPTLNTATLKNLIFDLGDVIIPIDLTAPIRNFAMLANMPEDEVTAIWKEHQFINHYETGLIDDEGFRQQIRQALRKRNNGADNEIRSADEADSWADEVIDTAWNTILLDLPIERIERIKALKAKYRLFLLSNTSPIHIRQVNRVLTGMGEPTLEELFERVFYSYEVRLAKPSPEIYRHVLAEANLVAEETAFFDDNLTNIRAAAELGIRVVHVQPPKTMLDYVMDL</sequence>
<dbReference type="Gene3D" id="3.40.50.1000">
    <property type="entry name" value="HAD superfamily/HAD-like"/>
    <property type="match status" value="1"/>
</dbReference>
<dbReference type="SFLD" id="SFLDG01129">
    <property type="entry name" value="C1.5:_HAD__Beta-PGM__Phosphata"/>
    <property type="match status" value="1"/>
</dbReference>
<comment type="caution">
    <text evidence="1">The sequence shown here is derived from an EMBL/GenBank/DDBJ whole genome shotgun (WGS) entry which is preliminary data.</text>
</comment>
<dbReference type="InterPro" id="IPR023198">
    <property type="entry name" value="PGP-like_dom2"/>
</dbReference>
<dbReference type="NCBIfam" id="TIGR01509">
    <property type="entry name" value="HAD-SF-IA-v3"/>
    <property type="match status" value="1"/>
</dbReference>
<evidence type="ECO:0000313" key="2">
    <source>
        <dbReference type="Proteomes" id="UP001597469"/>
    </source>
</evidence>
<dbReference type="RefSeq" id="WP_381518725.1">
    <property type="nucleotide sequence ID" value="NZ_JBHULN010000001.1"/>
</dbReference>
<dbReference type="EMBL" id="JBHULN010000001">
    <property type="protein sequence ID" value="MFD2569537.1"/>
    <property type="molecule type" value="Genomic_DNA"/>
</dbReference>
<keyword evidence="1" id="KW-0378">Hydrolase</keyword>
<proteinExistence type="predicted"/>
<organism evidence="1 2">
    <name type="scientific">Spirosoma soli</name>
    <dbReference type="NCBI Taxonomy" id="1770529"/>
    <lineage>
        <taxon>Bacteria</taxon>
        <taxon>Pseudomonadati</taxon>
        <taxon>Bacteroidota</taxon>
        <taxon>Cytophagia</taxon>
        <taxon>Cytophagales</taxon>
        <taxon>Cytophagaceae</taxon>
        <taxon>Spirosoma</taxon>
    </lineage>
</organism>
<dbReference type="PRINTS" id="PR00413">
    <property type="entry name" value="HADHALOGNASE"/>
</dbReference>
<dbReference type="Gene3D" id="1.10.150.240">
    <property type="entry name" value="Putative phosphatase, domain 2"/>
    <property type="match status" value="1"/>
</dbReference>
<protein>
    <submittedName>
        <fullName evidence="1">HAD family hydrolase</fullName>
    </submittedName>
</protein>
<accession>A0ABW5LYZ6</accession>